<name>A0A6L5HMQ1_9PSED</name>
<protein>
    <submittedName>
        <fullName evidence="2">Uncharacterized protein</fullName>
    </submittedName>
</protein>
<evidence type="ECO:0000256" key="1">
    <source>
        <dbReference type="SAM" id="Phobius"/>
    </source>
</evidence>
<keyword evidence="1" id="KW-0472">Membrane</keyword>
<organism evidence="2 3">
    <name type="scientific">Pseudomonas helleri</name>
    <dbReference type="NCBI Taxonomy" id="1608996"/>
    <lineage>
        <taxon>Bacteria</taxon>
        <taxon>Pseudomonadati</taxon>
        <taxon>Pseudomonadota</taxon>
        <taxon>Gammaproteobacteria</taxon>
        <taxon>Pseudomonadales</taxon>
        <taxon>Pseudomonadaceae</taxon>
        <taxon>Pseudomonas</taxon>
    </lineage>
</organism>
<dbReference type="EMBL" id="WIVU01000003">
    <property type="protein sequence ID" value="MQU04563.1"/>
    <property type="molecule type" value="Genomic_DNA"/>
</dbReference>
<feature type="transmembrane region" description="Helical" evidence="1">
    <location>
        <begin position="243"/>
        <end position="264"/>
    </location>
</feature>
<feature type="transmembrane region" description="Helical" evidence="1">
    <location>
        <begin position="51"/>
        <end position="74"/>
    </location>
</feature>
<evidence type="ECO:0000313" key="3">
    <source>
        <dbReference type="Proteomes" id="UP000478064"/>
    </source>
</evidence>
<dbReference type="AlphaFoldDB" id="A0A6L5HMQ1"/>
<keyword evidence="1" id="KW-0812">Transmembrane</keyword>
<evidence type="ECO:0000313" key="2">
    <source>
        <dbReference type="EMBL" id="MQU04563.1"/>
    </source>
</evidence>
<gene>
    <name evidence="2" type="ORF">GHO27_02565</name>
</gene>
<reference evidence="2 3" key="1">
    <citation type="submission" date="2019-10" db="EMBL/GenBank/DDBJ databases">
        <title>Evaluation of single-gene subtyping targets for Pseudomonas.</title>
        <authorList>
            <person name="Reichler S.J."/>
            <person name="Orsi R.H."/>
            <person name="Wiedmann M."/>
            <person name="Martin N.H."/>
            <person name="Murphy S.I."/>
        </authorList>
    </citation>
    <scope>NUCLEOTIDE SEQUENCE [LARGE SCALE GENOMIC DNA]</scope>
    <source>
        <strain evidence="2 3">FSL R10-1637</strain>
    </source>
</reference>
<dbReference type="RefSeq" id="WP_153372480.1">
    <property type="nucleotide sequence ID" value="NZ_WIVU01000003.1"/>
</dbReference>
<proteinExistence type="predicted"/>
<keyword evidence="1" id="KW-1133">Transmembrane helix</keyword>
<feature type="transmembrane region" description="Helical" evidence="1">
    <location>
        <begin position="80"/>
        <end position="99"/>
    </location>
</feature>
<sequence>MSLPGAGTSKKGFFSKQDYLAPLPIPTGEEPVDVMNSVWRKNEVFLDIGNYNIGSGVMTLWAMTVLFLWVASLTGSLSDLLLGACIMFIPYLMFIHMLYRPTPLPIRFNRQRREVCVPRKDGEYWIVPWETVTAAAAQSSSVSQAGRNTSGMLFIGFDNPDPHAEEDNKHFYWGFNCGGNEAAMSMWECMRSFMEIGPHALPQTNDFEGSRGSLKGRGIIWGTCCEYAKSIWLHLREDEFFKAAWLIIGIFIFGGPIVFMLQTWKLSPPPTFDHPDIIEWSKPLPPEQWAKRSPELELAIARREAELAAQAG</sequence>
<dbReference type="Proteomes" id="UP000478064">
    <property type="component" value="Unassembled WGS sequence"/>
</dbReference>
<accession>A0A6L5HMQ1</accession>
<comment type="caution">
    <text evidence="2">The sequence shown here is derived from an EMBL/GenBank/DDBJ whole genome shotgun (WGS) entry which is preliminary data.</text>
</comment>